<accession>A0A7C9F8Z2</accession>
<name>A0A7C9F8Z2_OPUST</name>
<feature type="region of interest" description="Disordered" evidence="1">
    <location>
        <begin position="65"/>
        <end position="101"/>
    </location>
</feature>
<evidence type="ECO:0000256" key="1">
    <source>
        <dbReference type="SAM" id="MobiDB-lite"/>
    </source>
</evidence>
<organism evidence="2">
    <name type="scientific">Opuntia streptacantha</name>
    <name type="common">Prickly pear cactus</name>
    <name type="synonym">Opuntia cardona</name>
    <dbReference type="NCBI Taxonomy" id="393608"/>
    <lineage>
        <taxon>Eukaryota</taxon>
        <taxon>Viridiplantae</taxon>
        <taxon>Streptophyta</taxon>
        <taxon>Embryophyta</taxon>
        <taxon>Tracheophyta</taxon>
        <taxon>Spermatophyta</taxon>
        <taxon>Magnoliopsida</taxon>
        <taxon>eudicotyledons</taxon>
        <taxon>Gunneridae</taxon>
        <taxon>Pentapetalae</taxon>
        <taxon>Caryophyllales</taxon>
        <taxon>Cactineae</taxon>
        <taxon>Cactaceae</taxon>
        <taxon>Opuntioideae</taxon>
        <taxon>Opuntia</taxon>
    </lineage>
</organism>
<evidence type="ECO:0000313" key="2">
    <source>
        <dbReference type="EMBL" id="MBA4674189.1"/>
    </source>
</evidence>
<protein>
    <submittedName>
        <fullName evidence="2">Uncharacterized protein</fullName>
    </submittedName>
</protein>
<reference evidence="2" key="2">
    <citation type="submission" date="2020-07" db="EMBL/GenBank/DDBJ databases">
        <authorList>
            <person name="Vera ALvarez R."/>
            <person name="Arias-Moreno D.M."/>
            <person name="Jimenez-Jacinto V."/>
            <person name="Jimenez-Bremont J.F."/>
            <person name="Swaminathan K."/>
            <person name="Moose S.P."/>
            <person name="Guerrero-Gonzalez M.L."/>
            <person name="Marino-Ramirez L."/>
            <person name="Landsman D."/>
            <person name="Rodriguez-Kessler M."/>
            <person name="Delgado-Sanchez P."/>
        </authorList>
    </citation>
    <scope>NUCLEOTIDE SEQUENCE</scope>
    <source>
        <tissue evidence="2">Cladode</tissue>
    </source>
</reference>
<proteinExistence type="predicted"/>
<dbReference type="AlphaFoldDB" id="A0A7C9F8Z2"/>
<sequence>MHWDRVLEVSKTWEAAAATAPENPAAMLTAKGDGGPIPSFVSGGGSIPTAFQLSIARCRNCQLPKNIPPKTESRTIPARRPLHSAPQPSKRITSMGRLTSVTAGGLPEPVIIQG</sequence>
<dbReference type="EMBL" id="GISG01261840">
    <property type="protein sequence ID" value="MBA4674189.1"/>
    <property type="molecule type" value="Transcribed_RNA"/>
</dbReference>
<feature type="compositionally biased region" description="Polar residues" evidence="1">
    <location>
        <begin position="86"/>
        <end position="101"/>
    </location>
</feature>
<reference evidence="2" key="1">
    <citation type="journal article" date="2013" name="J. Plant Res.">
        <title>Effect of fungi and light on seed germination of three Opuntia species from semiarid lands of central Mexico.</title>
        <authorList>
            <person name="Delgado-Sanchez P."/>
            <person name="Jimenez-Bremont J.F."/>
            <person name="Guerrero-Gonzalez Mde L."/>
            <person name="Flores J."/>
        </authorList>
    </citation>
    <scope>NUCLEOTIDE SEQUENCE</scope>
    <source>
        <tissue evidence="2">Cladode</tissue>
    </source>
</reference>